<evidence type="ECO:0000313" key="1">
    <source>
        <dbReference type="EMBL" id="TDY44034.1"/>
    </source>
</evidence>
<reference evidence="1 2" key="1">
    <citation type="submission" date="2019-03" db="EMBL/GenBank/DDBJ databases">
        <title>Genomic Encyclopedia of Type Strains, Phase IV (KMG-IV): sequencing the most valuable type-strain genomes for metagenomic binning, comparative biology and taxonomic classification.</title>
        <authorList>
            <person name="Goeker M."/>
        </authorList>
    </citation>
    <scope>NUCLEOTIDE SEQUENCE [LARGE SCALE GENOMIC DNA]</scope>
    <source>
        <strain evidence="1 2">DSM 17974</strain>
    </source>
</reference>
<sequence>MPDTLEVWIVNAYRGSDTVTFLQEQLRPFLSAHPSIRIDWRLLTFANALTELVRAYKQGTPPDVFEFGTTWLPTFARLNMLSCVPPGVMSARPAAPYLVSASRYREDQYGVPWTADTTCFMARKDIVEQFGIDHTIPISWEQFSQICRNITENRLHGNQHVPRPIHFPCRPERVTLHRMSPWFWSGGFEFPRLHEQPVAFMTSPKLLSTLEYLYDLMHISGSTTEDARMSSYEGNLSFFMYGHTAFHVTSLFEAIRNVVSGPDPTVHQFPTQVIPVPRGPAGSIPYGGGSMLGVSSATKHPAAAWELVAALQAPRLVSAWASWIYSLPAVECDFWDLYLVNPDIQVLYENMQRARSYPMHPMWGSLERRLAIGLSEVLWHLVEFGRNAETVARAARIDSEINEIVSLYWEVEG</sequence>
<comment type="caution">
    <text evidence="1">The sequence shown here is derived from an EMBL/GenBank/DDBJ whole genome shotgun (WGS) entry which is preliminary data.</text>
</comment>
<dbReference type="AlphaFoldDB" id="A0A4R8LKS8"/>
<evidence type="ECO:0000313" key="2">
    <source>
        <dbReference type="Proteomes" id="UP000294581"/>
    </source>
</evidence>
<dbReference type="RefSeq" id="WP_166669105.1">
    <property type="nucleotide sequence ID" value="NZ_SORF01000010.1"/>
</dbReference>
<dbReference type="Proteomes" id="UP000294581">
    <property type="component" value="Unassembled WGS sequence"/>
</dbReference>
<dbReference type="PANTHER" id="PTHR43649:SF12">
    <property type="entry name" value="DIACETYLCHITOBIOSE BINDING PROTEIN DASA"/>
    <property type="match status" value="1"/>
</dbReference>
<organism evidence="1 2">
    <name type="scientific">Alicyclobacillus sacchari</name>
    <dbReference type="NCBI Taxonomy" id="392010"/>
    <lineage>
        <taxon>Bacteria</taxon>
        <taxon>Bacillati</taxon>
        <taxon>Bacillota</taxon>
        <taxon>Bacilli</taxon>
        <taxon>Bacillales</taxon>
        <taxon>Alicyclobacillaceae</taxon>
        <taxon>Alicyclobacillus</taxon>
    </lineage>
</organism>
<keyword evidence="2" id="KW-1185">Reference proteome</keyword>
<dbReference type="EMBL" id="SORF01000010">
    <property type="protein sequence ID" value="TDY44034.1"/>
    <property type="molecule type" value="Genomic_DNA"/>
</dbReference>
<dbReference type="PANTHER" id="PTHR43649">
    <property type="entry name" value="ARABINOSE-BINDING PROTEIN-RELATED"/>
    <property type="match status" value="1"/>
</dbReference>
<dbReference type="Gene3D" id="3.40.190.10">
    <property type="entry name" value="Periplasmic binding protein-like II"/>
    <property type="match status" value="2"/>
</dbReference>
<name>A0A4R8LKS8_9BACL</name>
<dbReference type="Pfam" id="PF01547">
    <property type="entry name" value="SBP_bac_1"/>
    <property type="match status" value="1"/>
</dbReference>
<gene>
    <name evidence="1" type="ORF">C7445_11079</name>
</gene>
<dbReference type="SUPFAM" id="SSF53850">
    <property type="entry name" value="Periplasmic binding protein-like II"/>
    <property type="match status" value="1"/>
</dbReference>
<dbReference type="InterPro" id="IPR050490">
    <property type="entry name" value="Bact_solute-bd_prot1"/>
</dbReference>
<protein>
    <submittedName>
        <fullName evidence="1">ABC-type glycerol-3-phosphate transport system substrate-binding protein</fullName>
    </submittedName>
</protein>
<accession>A0A4R8LKS8</accession>
<dbReference type="InterPro" id="IPR006059">
    <property type="entry name" value="SBP"/>
</dbReference>
<proteinExistence type="predicted"/>